<name>A0AAQ3PQ17_PASNO</name>
<dbReference type="AlphaFoldDB" id="A0AAQ3PQ17"/>
<feature type="region of interest" description="Disordered" evidence="1">
    <location>
        <begin position="81"/>
        <end position="111"/>
    </location>
</feature>
<organism evidence="2 3">
    <name type="scientific">Paspalum notatum var. saurae</name>
    <dbReference type="NCBI Taxonomy" id="547442"/>
    <lineage>
        <taxon>Eukaryota</taxon>
        <taxon>Viridiplantae</taxon>
        <taxon>Streptophyta</taxon>
        <taxon>Embryophyta</taxon>
        <taxon>Tracheophyta</taxon>
        <taxon>Spermatophyta</taxon>
        <taxon>Magnoliopsida</taxon>
        <taxon>Liliopsida</taxon>
        <taxon>Poales</taxon>
        <taxon>Poaceae</taxon>
        <taxon>PACMAD clade</taxon>
        <taxon>Panicoideae</taxon>
        <taxon>Andropogonodae</taxon>
        <taxon>Paspaleae</taxon>
        <taxon>Paspalinae</taxon>
        <taxon>Paspalum</taxon>
    </lineage>
</organism>
<evidence type="ECO:0000313" key="2">
    <source>
        <dbReference type="EMBL" id="WVZ54605.1"/>
    </source>
</evidence>
<reference evidence="2 3" key="1">
    <citation type="submission" date="2024-02" db="EMBL/GenBank/DDBJ databases">
        <title>High-quality chromosome-scale genome assembly of Pensacola bahiagrass (Paspalum notatum Flugge var. saurae).</title>
        <authorList>
            <person name="Vega J.M."/>
            <person name="Podio M."/>
            <person name="Orjuela J."/>
            <person name="Siena L.A."/>
            <person name="Pessino S.C."/>
            <person name="Combes M.C."/>
            <person name="Mariac C."/>
            <person name="Albertini E."/>
            <person name="Pupilli F."/>
            <person name="Ortiz J.P.A."/>
            <person name="Leblanc O."/>
        </authorList>
    </citation>
    <scope>NUCLEOTIDE SEQUENCE [LARGE SCALE GENOMIC DNA]</scope>
    <source>
        <strain evidence="2">R1</strain>
        <tissue evidence="2">Leaf</tissue>
    </source>
</reference>
<accession>A0AAQ3PQ17</accession>
<protein>
    <submittedName>
        <fullName evidence="2">Uncharacterized protein</fullName>
    </submittedName>
</protein>
<evidence type="ECO:0000313" key="3">
    <source>
        <dbReference type="Proteomes" id="UP001341281"/>
    </source>
</evidence>
<evidence type="ECO:0000256" key="1">
    <source>
        <dbReference type="SAM" id="MobiDB-lite"/>
    </source>
</evidence>
<dbReference type="EMBL" id="CP144745">
    <property type="protein sequence ID" value="WVZ54605.1"/>
    <property type="molecule type" value="Genomic_DNA"/>
</dbReference>
<feature type="region of interest" description="Disordered" evidence="1">
    <location>
        <begin position="1"/>
        <end position="41"/>
    </location>
</feature>
<proteinExistence type="predicted"/>
<keyword evidence="3" id="KW-1185">Reference proteome</keyword>
<gene>
    <name evidence="2" type="ORF">U9M48_005377</name>
</gene>
<feature type="non-terminal residue" evidence="2">
    <location>
        <position position="190"/>
    </location>
</feature>
<feature type="compositionally biased region" description="Low complexity" evidence="1">
    <location>
        <begin position="22"/>
        <end position="34"/>
    </location>
</feature>
<sequence>IPPTIGPSRTRALLSSPPPASWHPTTPTAAPAVGAPGGKRGGDAFLKRRSPPFLAATPAVTAGRLKTSGRHCRHRLPQPRRRTITGRSRAAKQCSELGTNRKGRSSEQGEEGECSACLHELGTGLSATVAELATLRRVGGVGTRVAFWRGGGGIFLVGVGKRPTAICTGRPGRFGLHYYLDRTLKCSFAS</sequence>
<feature type="non-terminal residue" evidence="2">
    <location>
        <position position="1"/>
    </location>
</feature>
<dbReference type="Proteomes" id="UP001341281">
    <property type="component" value="Chromosome 01"/>
</dbReference>